<sequence>MPSFMDGPTFRALLRPSTNGRRTTKISDGGGGGGGGGIFKMFKLMPMLSSGCKMVALLGKHNGRALLADHATTVTLFGHRRGRVSLAIHEDTRAPPLFLIELPMLTSALHREIASGTVKLALESDTRSARRRLVEEYVWAVYCNGRKAGYAIRRKEASDDERHVMRLLRGVSMGAGVLPPAPEKEGGVPAGPDGELTYVRARVERVVGSKDSEAFYMINPEEGGNGGDGGDGGGGAPELSIFLWAWSSEARHIALSRLHCGGYPVGEKCRGEEVSRQCLWAPFLLAFGLLAGGKEEQGYVGPVLFEEGIGSRYVDPVLFEKGLDRASPMVESSFRPMMKLLAATDLFFRPPLVMANGVMDPSSAGAGASRWKAEQSLSVAEKLLVARDLEGCKQFAAQALAADPHVPGADDLHAAAAALLSAQRHRRPNGQPDPYGVLGLDPANPASRRPDAIHSHFRRLSVLLNRAHPDRPCSVAFAEAARLVADAWGFLSDPALKSALDAELDAAAAAARAYKSPAPNLPRPQSPLHARPSPPAAAASPRLTPPTAAPSPRPTLLAAAPTQRPTQPPAAPFPRPTPTPISASPQRTPQPVSSPPRRMPPPVVPPRRTPPPVASPPRSTQQPITSQTRPTPLPNAPSPAPRPTPPPPVAPKTQPSPPLPSAPQTLIAATISAPQSGAAPSSTFWTVCSACCNIHQYDRQYETRKLMCSSCRKPFVAEAMADPPPIVPGTDMYYCTWGFFPVGFPGCPGFERMVNSQPPGPDQPNAPWLGGTGGVKDTRGNAQNGVPPVSAPVAEIPVEVPAVTPPAKPMRVKVGAKKRGRPKGSKNKKKI</sequence>
<proteinExistence type="predicted"/>
<feature type="compositionally biased region" description="Polar residues" evidence="1">
    <location>
        <begin position="620"/>
        <end position="629"/>
    </location>
</feature>
<dbReference type="NCBIfam" id="TIGR01570">
    <property type="entry name" value="A_thal_3588"/>
    <property type="match status" value="1"/>
</dbReference>
<feature type="domain" description="J" evidence="2">
    <location>
        <begin position="433"/>
        <end position="504"/>
    </location>
</feature>
<name>A0A835G1A6_9POAL</name>
<dbReference type="InterPro" id="IPR006460">
    <property type="entry name" value="MIZ1-like_pln"/>
</dbReference>
<dbReference type="Proteomes" id="UP000636709">
    <property type="component" value="Unassembled WGS sequence"/>
</dbReference>
<feature type="compositionally biased region" description="Pro residues" evidence="1">
    <location>
        <begin position="592"/>
        <end position="615"/>
    </location>
</feature>
<reference evidence="3" key="1">
    <citation type="submission" date="2020-07" db="EMBL/GenBank/DDBJ databases">
        <title>Genome sequence and genetic diversity analysis of an under-domesticated orphan crop, white fonio (Digitaria exilis).</title>
        <authorList>
            <person name="Bennetzen J.L."/>
            <person name="Chen S."/>
            <person name="Ma X."/>
            <person name="Wang X."/>
            <person name="Yssel A.E.J."/>
            <person name="Chaluvadi S.R."/>
            <person name="Johnson M."/>
            <person name="Gangashetty P."/>
            <person name="Hamidou F."/>
            <person name="Sanogo M.D."/>
            <person name="Zwaenepoel A."/>
            <person name="Wallace J."/>
            <person name="Van De Peer Y."/>
            <person name="Van Deynze A."/>
        </authorList>
    </citation>
    <scope>NUCLEOTIDE SEQUENCE</scope>
    <source>
        <tissue evidence="3">Leaves</tissue>
    </source>
</reference>
<feature type="compositionally biased region" description="Basic residues" evidence="1">
    <location>
        <begin position="810"/>
        <end position="831"/>
    </location>
</feature>
<feature type="compositionally biased region" description="Pro residues" evidence="1">
    <location>
        <begin position="566"/>
        <end position="579"/>
    </location>
</feature>
<protein>
    <recommendedName>
        <fullName evidence="2">J domain-containing protein</fullName>
    </recommendedName>
</protein>
<feature type="region of interest" description="Disordered" evidence="1">
    <location>
        <begin position="802"/>
        <end position="831"/>
    </location>
</feature>
<dbReference type="EMBL" id="JACEFO010000112">
    <property type="protein sequence ID" value="KAF8781130.1"/>
    <property type="molecule type" value="Genomic_DNA"/>
</dbReference>
<dbReference type="GO" id="GO:0010274">
    <property type="term" value="P:hydrotropism"/>
    <property type="evidence" value="ECO:0007669"/>
    <property type="project" value="InterPro"/>
</dbReference>
<dbReference type="PRINTS" id="PR01217">
    <property type="entry name" value="PRICHEXTENSN"/>
</dbReference>
<evidence type="ECO:0000256" key="1">
    <source>
        <dbReference type="SAM" id="MobiDB-lite"/>
    </source>
</evidence>
<dbReference type="Gene3D" id="1.10.287.110">
    <property type="entry name" value="DnaJ domain"/>
    <property type="match status" value="1"/>
</dbReference>
<feature type="region of interest" description="Disordered" evidence="1">
    <location>
        <begin position="758"/>
        <end position="790"/>
    </location>
</feature>
<dbReference type="InterPro" id="IPR036869">
    <property type="entry name" value="J_dom_sf"/>
</dbReference>
<dbReference type="Pfam" id="PF04759">
    <property type="entry name" value="DUF617"/>
    <property type="match status" value="1"/>
</dbReference>
<dbReference type="PANTHER" id="PTHR45496">
    <property type="entry name" value="CHAPERONE DNAJ-DOMAIN SUPERFAMILY PROTEIN"/>
    <property type="match status" value="1"/>
</dbReference>
<evidence type="ECO:0000313" key="3">
    <source>
        <dbReference type="EMBL" id="KAF8781130.1"/>
    </source>
</evidence>
<keyword evidence="4" id="KW-1185">Reference proteome</keyword>
<dbReference type="AlphaFoldDB" id="A0A835G1A6"/>
<dbReference type="SUPFAM" id="SSF46565">
    <property type="entry name" value="Chaperone J-domain"/>
    <property type="match status" value="1"/>
</dbReference>
<feature type="compositionally biased region" description="Pro residues" evidence="1">
    <location>
        <begin position="631"/>
        <end position="661"/>
    </location>
</feature>
<organism evidence="3 4">
    <name type="scientific">Digitaria exilis</name>
    <dbReference type="NCBI Taxonomy" id="1010633"/>
    <lineage>
        <taxon>Eukaryota</taxon>
        <taxon>Viridiplantae</taxon>
        <taxon>Streptophyta</taxon>
        <taxon>Embryophyta</taxon>
        <taxon>Tracheophyta</taxon>
        <taxon>Spermatophyta</taxon>
        <taxon>Magnoliopsida</taxon>
        <taxon>Liliopsida</taxon>
        <taxon>Poales</taxon>
        <taxon>Poaceae</taxon>
        <taxon>PACMAD clade</taxon>
        <taxon>Panicoideae</taxon>
        <taxon>Panicodae</taxon>
        <taxon>Paniceae</taxon>
        <taxon>Anthephorinae</taxon>
        <taxon>Digitaria</taxon>
    </lineage>
</organism>
<comment type="caution">
    <text evidence="3">The sequence shown here is derived from an EMBL/GenBank/DDBJ whole genome shotgun (WGS) entry which is preliminary data.</text>
</comment>
<accession>A0A835G1A6</accession>
<dbReference type="InterPro" id="IPR053052">
    <property type="entry name" value="Imprinting_Balance_Reg"/>
</dbReference>
<dbReference type="PROSITE" id="PS50076">
    <property type="entry name" value="DNAJ_2"/>
    <property type="match status" value="1"/>
</dbReference>
<feature type="region of interest" description="Disordered" evidence="1">
    <location>
        <begin position="516"/>
        <end position="663"/>
    </location>
</feature>
<dbReference type="PANTHER" id="PTHR45496:SF6">
    <property type="entry name" value="OS09G0463700 PROTEIN"/>
    <property type="match status" value="1"/>
</dbReference>
<feature type="compositionally biased region" description="Low complexity" evidence="1">
    <location>
        <begin position="554"/>
        <end position="565"/>
    </location>
</feature>
<dbReference type="GO" id="GO:0005783">
    <property type="term" value="C:endoplasmic reticulum"/>
    <property type="evidence" value="ECO:0007669"/>
    <property type="project" value="UniProtKB-ARBA"/>
</dbReference>
<evidence type="ECO:0000313" key="4">
    <source>
        <dbReference type="Proteomes" id="UP000636709"/>
    </source>
</evidence>
<dbReference type="OrthoDB" id="10250354at2759"/>
<gene>
    <name evidence="3" type="ORF">HU200_001107</name>
</gene>
<dbReference type="InterPro" id="IPR001623">
    <property type="entry name" value="DnaJ_domain"/>
</dbReference>
<dbReference type="CDD" id="cd06257">
    <property type="entry name" value="DnaJ"/>
    <property type="match status" value="1"/>
</dbReference>
<evidence type="ECO:0000259" key="2">
    <source>
        <dbReference type="PROSITE" id="PS50076"/>
    </source>
</evidence>
<feature type="compositionally biased region" description="Pro residues" evidence="1">
    <location>
        <begin position="543"/>
        <end position="553"/>
    </location>
</feature>